<proteinExistence type="predicted"/>
<keyword evidence="8" id="KW-0812">Transmembrane</keyword>
<feature type="binding site" evidence="6">
    <location>
        <position position="116"/>
    </location>
    <ligand>
        <name>ATP</name>
        <dbReference type="ChEBI" id="CHEBI:30616"/>
    </ligand>
</feature>
<dbReference type="Pfam" id="PF00069">
    <property type="entry name" value="Pkinase"/>
    <property type="match status" value="1"/>
</dbReference>
<feature type="domain" description="Protein kinase" evidence="9">
    <location>
        <begin position="433"/>
        <end position="968"/>
    </location>
</feature>
<keyword evidence="1" id="KW-0723">Serine/threonine-protein kinase</keyword>
<evidence type="ECO:0000256" key="8">
    <source>
        <dbReference type="SAM" id="Phobius"/>
    </source>
</evidence>
<dbReference type="PANTHER" id="PTHR46821">
    <property type="entry name" value="OS07G0586332 PROTEIN"/>
    <property type="match status" value="1"/>
</dbReference>
<dbReference type="Gene3D" id="3.30.200.20">
    <property type="entry name" value="Phosphorylase Kinase, domain 1"/>
    <property type="match status" value="1"/>
</dbReference>
<dbReference type="PANTHER" id="PTHR46821:SF7">
    <property type="entry name" value="PROTEIN KINASE SUPERFAMILY PROTEIN"/>
    <property type="match status" value="1"/>
</dbReference>
<dbReference type="SMART" id="SM00220">
    <property type="entry name" value="S_TKc"/>
    <property type="match status" value="2"/>
</dbReference>
<evidence type="ECO:0000256" key="1">
    <source>
        <dbReference type="ARBA" id="ARBA00022527"/>
    </source>
</evidence>
<feature type="domain" description="Protein kinase" evidence="9">
    <location>
        <begin position="77"/>
        <end position="376"/>
    </location>
</feature>
<dbReference type="EMBL" id="KZ663689">
    <property type="protein sequence ID" value="PPS10706.1"/>
    <property type="molecule type" value="Genomic_DNA"/>
</dbReference>
<dbReference type="PROSITE" id="PS00108">
    <property type="entry name" value="PROTEIN_KINASE_ST"/>
    <property type="match status" value="2"/>
</dbReference>
<organism evidence="10 11">
    <name type="scientific">Gossypium barbadense</name>
    <name type="common">Sea Island cotton</name>
    <name type="synonym">Hibiscus barbadensis</name>
    <dbReference type="NCBI Taxonomy" id="3634"/>
    <lineage>
        <taxon>Eukaryota</taxon>
        <taxon>Viridiplantae</taxon>
        <taxon>Streptophyta</taxon>
        <taxon>Embryophyta</taxon>
        <taxon>Tracheophyta</taxon>
        <taxon>Spermatophyta</taxon>
        <taxon>Magnoliopsida</taxon>
        <taxon>eudicotyledons</taxon>
        <taxon>Gunneridae</taxon>
        <taxon>Pentapetalae</taxon>
        <taxon>rosids</taxon>
        <taxon>malvids</taxon>
        <taxon>Malvales</taxon>
        <taxon>Malvaceae</taxon>
        <taxon>Malvoideae</taxon>
        <taxon>Gossypium</taxon>
    </lineage>
</organism>
<evidence type="ECO:0000256" key="5">
    <source>
        <dbReference type="ARBA" id="ARBA00022840"/>
    </source>
</evidence>
<keyword evidence="8" id="KW-0472">Membrane</keyword>
<dbReference type="GO" id="GO:0004674">
    <property type="term" value="F:protein serine/threonine kinase activity"/>
    <property type="evidence" value="ECO:0007669"/>
    <property type="project" value="UniProtKB-KW"/>
</dbReference>
<feature type="binding site" evidence="6">
    <location>
        <position position="472"/>
    </location>
    <ligand>
        <name>ATP</name>
        <dbReference type="ChEBI" id="CHEBI:30616"/>
    </ligand>
</feature>
<evidence type="ECO:0000256" key="6">
    <source>
        <dbReference type="PROSITE-ProRule" id="PRU10141"/>
    </source>
</evidence>
<dbReference type="InterPro" id="IPR001245">
    <property type="entry name" value="Ser-Thr/Tyr_kinase_cat_dom"/>
</dbReference>
<feature type="transmembrane region" description="Helical" evidence="8">
    <location>
        <begin position="20"/>
        <end position="46"/>
    </location>
</feature>
<name>A0A2P5Y569_GOSBA</name>
<keyword evidence="4" id="KW-0418">Kinase</keyword>
<dbReference type="Proteomes" id="UP000239757">
    <property type="component" value="Unassembled WGS sequence"/>
</dbReference>
<evidence type="ECO:0000256" key="4">
    <source>
        <dbReference type="ARBA" id="ARBA00022777"/>
    </source>
</evidence>
<keyword evidence="3 6" id="KW-0547">Nucleotide-binding</keyword>
<dbReference type="InterPro" id="IPR017441">
    <property type="entry name" value="Protein_kinase_ATP_BS"/>
</dbReference>
<dbReference type="OrthoDB" id="626167at2759"/>
<evidence type="ECO:0000313" key="10">
    <source>
        <dbReference type="EMBL" id="PPS10706.1"/>
    </source>
</evidence>
<protein>
    <recommendedName>
        <fullName evidence="9">Protein kinase domain-containing protein</fullName>
    </recommendedName>
</protein>
<dbReference type="PROSITE" id="PS00107">
    <property type="entry name" value="PROTEIN_KINASE_ATP"/>
    <property type="match status" value="2"/>
</dbReference>
<dbReference type="InterPro" id="IPR000719">
    <property type="entry name" value="Prot_kinase_dom"/>
</dbReference>
<accession>A0A2P5Y569</accession>
<gene>
    <name evidence="10" type="ORF">GOBAR_AA09935</name>
</gene>
<evidence type="ECO:0000259" key="9">
    <source>
        <dbReference type="PROSITE" id="PS50011"/>
    </source>
</evidence>
<reference evidence="10 11" key="1">
    <citation type="submission" date="2015-01" db="EMBL/GenBank/DDBJ databases">
        <title>Genome of allotetraploid Gossypium barbadense reveals genomic plasticity and fiber elongation in cotton evolution.</title>
        <authorList>
            <person name="Chen X."/>
            <person name="Liu X."/>
            <person name="Zhao B."/>
            <person name="Zheng H."/>
            <person name="Hu Y."/>
            <person name="Lu G."/>
            <person name="Yang C."/>
            <person name="Chen J."/>
            <person name="Shan C."/>
            <person name="Zhang L."/>
            <person name="Zhou Y."/>
            <person name="Wang L."/>
            <person name="Guo W."/>
            <person name="Bai Y."/>
            <person name="Ruan J."/>
            <person name="Shangguan X."/>
            <person name="Mao Y."/>
            <person name="Jiang J."/>
            <person name="Zhu Y."/>
            <person name="Lei J."/>
            <person name="Kang H."/>
            <person name="Chen S."/>
            <person name="He X."/>
            <person name="Wang R."/>
            <person name="Wang Y."/>
            <person name="Chen J."/>
            <person name="Wang L."/>
            <person name="Yu S."/>
            <person name="Wang B."/>
            <person name="Wei J."/>
            <person name="Song S."/>
            <person name="Lu X."/>
            <person name="Gao Z."/>
            <person name="Gu W."/>
            <person name="Deng X."/>
            <person name="Ma D."/>
            <person name="Wang S."/>
            <person name="Liang W."/>
            <person name="Fang L."/>
            <person name="Cai C."/>
            <person name="Zhu X."/>
            <person name="Zhou B."/>
            <person name="Zhang Y."/>
            <person name="Chen Z."/>
            <person name="Xu S."/>
            <person name="Zhu R."/>
            <person name="Wang S."/>
            <person name="Zhang T."/>
            <person name="Zhao G."/>
        </authorList>
    </citation>
    <scope>NUCLEOTIDE SEQUENCE [LARGE SCALE GENOMIC DNA]</scope>
    <source>
        <strain evidence="11">cv. Xinhai21</strain>
        <tissue evidence="10">Leaf</tissue>
    </source>
</reference>
<dbReference type="SUPFAM" id="SSF56112">
    <property type="entry name" value="Protein kinase-like (PK-like)"/>
    <property type="match status" value="2"/>
</dbReference>
<dbReference type="Gene3D" id="1.10.510.10">
    <property type="entry name" value="Transferase(Phosphotransferase) domain 1"/>
    <property type="match status" value="3"/>
</dbReference>
<dbReference type="Pfam" id="PF07714">
    <property type="entry name" value="PK_Tyr_Ser-Thr"/>
    <property type="match status" value="2"/>
</dbReference>
<evidence type="ECO:0000256" key="7">
    <source>
        <dbReference type="SAM" id="MobiDB-lite"/>
    </source>
</evidence>
<evidence type="ECO:0000313" key="11">
    <source>
        <dbReference type="Proteomes" id="UP000239757"/>
    </source>
</evidence>
<dbReference type="InterPro" id="IPR008271">
    <property type="entry name" value="Ser/Thr_kinase_AS"/>
</dbReference>
<feature type="region of interest" description="Disordered" evidence="7">
    <location>
        <begin position="960"/>
        <end position="989"/>
    </location>
</feature>
<dbReference type="AlphaFoldDB" id="A0A2P5Y569"/>
<evidence type="ECO:0000256" key="3">
    <source>
        <dbReference type="ARBA" id="ARBA00022741"/>
    </source>
</evidence>
<dbReference type="InterPro" id="IPR044576">
    <property type="entry name" value="At4g25390-like"/>
</dbReference>
<dbReference type="InterPro" id="IPR011009">
    <property type="entry name" value="Kinase-like_dom_sf"/>
</dbReference>
<keyword evidence="2" id="KW-0808">Transferase</keyword>
<sequence>MMPRSLPPLRQPPLIHHRPLPIRLILPPIVAFTAAFSILLVLSLCLRKIRRERTVPTDSKPPYRFSYSVLRRATSSFSVSRRLGQGGFGSVYRATISKNLHHDDSRSKNIQTVAVKVMDASSLQGEREFQNELFFVSKLDSSLVVPVLGFSHDRKRRRMLLVYELMPNGNLQDALLHRKCPELMNWKQRFSIAVDIAKGVEYLHGLDPPVIHGDIKPSNILLDQYFSAKIADFGLARLKSEEVKLEIAEDHGSIAETESVATGFEDYGSIAENSEVVTVAVSPPAVATSPEIMEKGSVSVSEGNFDRASAENGKELVNCGGKQSGGSSSDWWWKQDMGAVGESGKVKDYVMEWIGSEIKKERPGNDWITSVASSSYEMKAKSGEKKNKKSKKRLEWWVSMEDDKENNPRLYLPFFAPPTPPPPSRYLLVSRAFHSAPVLGQGGFGSVYRATISKNLHHDDSRSKNIQTVAVKVMDASSLQGEREFQNELFFVSKLDSSLVVPVLGFSHDRKRRRMLLVYELMPNGNLQDALLHRKCPELMNWKQRFSIAVDIAKGVEYLHGLDPPVIHVDIKPSNILLDQYFSAKIADFGLARLKSEEIKLEIAEDHGSIAETESVATGFEDYGSIAENSEVVTVAVSPPAVATSPEIMEKGSVSVSEGNFDRASVENGKELVNGGGKQSGGSSSDWWWKQDMGAVGESGKVKDYVMEWIGSEIKKERPSNDWITSVASSSYEMKAKSGEKKNKKSKKRLEWWVSIEDDKENNVKRRPTREWWKEEYCAELSKTNKKKKREMAMCHSDDNGGWENWWPLDDARKKKRSKSSIGSVDWYDSFSGEIPKSGGISSTPSMRGTVCYIAPEYGGGSDPSEKCDVYSFGVLLLVLIAGRRPLQVTGSPMAEFQRANLTSWAKHLAQTGKLFDLIDQSIQSLKQEQALLCITVALLCLQKSPARRPSMKEVVAILTGDADPPQLPTEFSPSPPSRYPFKSRKKVR</sequence>
<dbReference type="PROSITE" id="PS50011">
    <property type="entry name" value="PROTEIN_KINASE_DOM"/>
    <property type="match status" value="2"/>
</dbReference>
<dbReference type="GO" id="GO:0005524">
    <property type="term" value="F:ATP binding"/>
    <property type="evidence" value="ECO:0007669"/>
    <property type="project" value="UniProtKB-UniRule"/>
</dbReference>
<keyword evidence="5 6" id="KW-0067">ATP-binding</keyword>
<evidence type="ECO:0000256" key="2">
    <source>
        <dbReference type="ARBA" id="ARBA00022679"/>
    </source>
</evidence>
<keyword evidence="8" id="KW-1133">Transmembrane helix</keyword>